<evidence type="ECO:0000313" key="2">
    <source>
        <dbReference type="Proteomes" id="UP000095765"/>
    </source>
</evidence>
<sequence>MSRIQVQINNDAVDRASKMLAGIPNGIETATRRAMGRASDYLRSHSVQAIRKQYDISAANLRAEENVHVKYNYQNGVSVEITFAGRKIPLYRYGGAAPKFPMVDRSRRVTAMLNGHWRSVYPSVEAAGHQLKSTSPTKFSDAFVARMQSGHIGIFERIGGSTSKGGDAIREIMGSSVPQMLGNPLVAEKLSAETAAKFEERLDHEITVLLNGWGG</sequence>
<evidence type="ECO:0000313" key="1">
    <source>
        <dbReference type="EMBL" id="CUQ11326.1"/>
    </source>
</evidence>
<organism evidence="1 2">
    <name type="scientific">Anaerotruncus colihominis</name>
    <dbReference type="NCBI Taxonomy" id="169435"/>
    <lineage>
        <taxon>Bacteria</taxon>
        <taxon>Bacillati</taxon>
        <taxon>Bacillota</taxon>
        <taxon>Clostridia</taxon>
        <taxon>Eubacteriales</taxon>
        <taxon>Oscillospiraceae</taxon>
        <taxon>Anaerotruncus</taxon>
    </lineage>
</organism>
<name>A0A174TQF5_9FIRM</name>
<dbReference type="AlphaFoldDB" id="A0A174TQF5"/>
<dbReference type="Proteomes" id="UP000095765">
    <property type="component" value="Unassembled WGS sequence"/>
</dbReference>
<protein>
    <submittedName>
        <fullName evidence="1">Uncharacterized protein</fullName>
    </submittedName>
</protein>
<dbReference type="OrthoDB" id="5518677at2"/>
<proteinExistence type="predicted"/>
<accession>A0A174TQF5</accession>
<dbReference type="EMBL" id="CZBE01000027">
    <property type="protein sequence ID" value="CUQ11326.1"/>
    <property type="molecule type" value="Genomic_DNA"/>
</dbReference>
<gene>
    <name evidence="1" type="ORF">ERS852551_03155</name>
</gene>
<reference evidence="1 2" key="1">
    <citation type="submission" date="2015-09" db="EMBL/GenBank/DDBJ databases">
        <authorList>
            <consortium name="Pathogen Informatics"/>
        </authorList>
    </citation>
    <scope>NUCLEOTIDE SEQUENCE [LARGE SCALE GENOMIC DNA]</scope>
    <source>
        <strain evidence="1 2">2789STDY5834939</strain>
    </source>
</reference>
<dbReference type="RefSeq" id="WP_055245883.1">
    <property type="nucleotide sequence ID" value="NZ_CAMUSJ010000118.1"/>
</dbReference>